<evidence type="ECO:0000313" key="7">
    <source>
        <dbReference type="Proteomes" id="UP001302477"/>
    </source>
</evidence>
<keyword evidence="3 5" id="KW-1133">Transmembrane helix</keyword>
<name>A0AAU0N3Y2_9GAMM</name>
<feature type="transmembrane region" description="Helical" evidence="5">
    <location>
        <begin position="47"/>
        <end position="66"/>
    </location>
</feature>
<feature type="transmembrane region" description="Helical" evidence="5">
    <location>
        <begin position="98"/>
        <end position="119"/>
    </location>
</feature>
<dbReference type="KEGG" id="mpaf:R5R33_07645"/>
<protein>
    <recommendedName>
        <fullName evidence="8">MFS transporter</fullName>
    </recommendedName>
</protein>
<accession>A0AAU0N3Y2</accession>
<evidence type="ECO:0000256" key="5">
    <source>
        <dbReference type="SAM" id="Phobius"/>
    </source>
</evidence>
<dbReference type="RefSeq" id="WP_318955427.1">
    <property type="nucleotide sequence ID" value="NZ_CP137555.1"/>
</dbReference>
<dbReference type="InterPro" id="IPR051788">
    <property type="entry name" value="MFS_Transporter"/>
</dbReference>
<dbReference type="PANTHER" id="PTHR23514">
    <property type="entry name" value="BYPASS OF STOP CODON PROTEIN 6"/>
    <property type="match status" value="1"/>
</dbReference>
<proteinExistence type="predicted"/>
<feature type="transmembrane region" description="Helical" evidence="5">
    <location>
        <begin position="355"/>
        <end position="376"/>
    </location>
</feature>
<keyword evidence="7" id="KW-1185">Reference proteome</keyword>
<keyword evidence="4 5" id="KW-0472">Membrane</keyword>
<dbReference type="EMBL" id="CP137555">
    <property type="protein sequence ID" value="WOX06994.1"/>
    <property type="molecule type" value="Genomic_DNA"/>
</dbReference>
<keyword evidence="2 5" id="KW-0812">Transmembrane</keyword>
<gene>
    <name evidence="6" type="ORF">R5R33_07645</name>
</gene>
<dbReference type="PANTHER" id="PTHR23514:SF13">
    <property type="entry name" value="INNER MEMBRANE PROTEIN YBJJ"/>
    <property type="match status" value="1"/>
</dbReference>
<dbReference type="GO" id="GO:0016020">
    <property type="term" value="C:membrane"/>
    <property type="evidence" value="ECO:0007669"/>
    <property type="project" value="UniProtKB-SubCell"/>
</dbReference>
<dbReference type="SUPFAM" id="SSF103473">
    <property type="entry name" value="MFS general substrate transporter"/>
    <property type="match status" value="1"/>
</dbReference>
<feature type="transmembrane region" description="Helical" evidence="5">
    <location>
        <begin position="73"/>
        <end position="92"/>
    </location>
</feature>
<evidence type="ECO:0000256" key="4">
    <source>
        <dbReference type="ARBA" id="ARBA00023136"/>
    </source>
</evidence>
<dbReference type="InterPro" id="IPR036259">
    <property type="entry name" value="MFS_trans_sf"/>
</dbReference>
<evidence type="ECO:0000256" key="2">
    <source>
        <dbReference type="ARBA" id="ARBA00022692"/>
    </source>
</evidence>
<evidence type="ECO:0008006" key="8">
    <source>
        <dbReference type="Google" id="ProtNLM"/>
    </source>
</evidence>
<feature type="transmembrane region" description="Helical" evidence="5">
    <location>
        <begin position="322"/>
        <end position="343"/>
    </location>
</feature>
<feature type="transmembrane region" description="Helical" evidence="5">
    <location>
        <begin position="131"/>
        <end position="153"/>
    </location>
</feature>
<feature type="transmembrane region" description="Helical" evidence="5">
    <location>
        <begin position="233"/>
        <end position="255"/>
    </location>
</feature>
<dbReference type="Gene3D" id="1.20.1250.20">
    <property type="entry name" value="MFS general substrate transporter like domains"/>
    <property type="match status" value="1"/>
</dbReference>
<evidence type="ECO:0000256" key="3">
    <source>
        <dbReference type="ARBA" id="ARBA00022989"/>
    </source>
</evidence>
<sequence length="383" mass="41894">MQPSSFLPNYLSTKALFMAAGVGFSCWIFIIQLTNQRLGADPYTLKQWLSILSASSATAVLAILSSSRIDSRWVLMSAGLALVLCLLTLPYASSSILLTGVLTIYGSSLGVLIFTMNYYSAEMERRSDRWLLSKFYGLFSLGSIISGGLLLFLGSISTYLFFDGILSISLILMVIFVFALVFLPKTEGKLTFFLIFPRGEILVSALLAAVLFFVESAILYWCVFVNFAKVQSFTANVCLTGLATVLGVLTGRFLGDSTIMRFGNRSVLFWGGIISIVGCMLLLFEKGVTLYSAGLFLIALGMSNVIPILFRRADSQSDMPPTTAVLAIGTFGYLGVLTAPLIIEIFLNSSLSQSLPLILIIMTMISIILLLAKYVIRYENYTL</sequence>
<feature type="transmembrane region" description="Helical" evidence="5">
    <location>
        <begin position="290"/>
        <end position="310"/>
    </location>
</feature>
<evidence type="ECO:0000256" key="1">
    <source>
        <dbReference type="ARBA" id="ARBA00004141"/>
    </source>
</evidence>
<comment type="subcellular location">
    <subcellularLocation>
        <location evidence="1">Membrane</location>
        <topology evidence="1">Multi-pass membrane protein</topology>
    </subcellularLocation>
</comment>
<reference evidence="6 7" key="1">
    <citation type="submission" date="2023-10" db="EMBL/GenBank/DDBJ databases">
        <title>Description of Microbulbifer bruguierae sp. nov., isolated from the sediments of mangrove plant Bruguiera sexangula and comparative genomic analyses of the genus Microbulbifer.</title>
        <authorList>
            <person name="Long M."/>
        </authorList>
    </citation>
    <scope>NUCLEOTIDE SEQUENCE [LARGE SCALE GENOMIC DNA]</scope>
    <source>
        <strain evidence="6 7">SPO729</strain>
    </source>
</reference>
<dbReference type="Proteomes" id="UP001302477">
    <property type="component" value="Chromosome"/>
</dbReference>
<feature type="transmembrane region" description="Helical" evidence="5">
    <location>
        <begin position="15"/>
        <end position="35"/>
    </location>
</feature>
<evidence type="ECO:0000313" key="6">
    <source>
        <dbReference type="EMBL" id="WOX06994.1"/>
    </source>
</evidence>
<organism evidence="6 7">
    <name type="scientific">Microbulbifer pacificus</name>
    <dbReference type="NCBI Taxonomy" id="407164"/>
    <lineage>
        <taxon>Bacteria</taxon>
        <taxon>Pseudomonadati</taxon>
        <taxon>Pseudomonadota</taxon>
        <taxon>Gammaproteobacteria</taxon>
        <taxon>Cellvibrionales</taxon>
        <taxon>Microbulbiferaceae</taxon>
        <taxon>Microbulbifer</taxon>
    </lineage>
</organism>
<feature type="transmembrane region" description="Helical" evidence="5">
    <location>
        <begin position="203"/>
        <end position="227"/>
    </location>
</feature>
<feature type="transmembrane region" description="Helical" evidence="5">
    <location>
        <begin position="267"/>
        <end position="284"/>
    </location>
</feature>
<dbReference type="AlphaFoldDB" id="A0AAU0N3Y2"/>
<feature type="transmembrane region" description="Helical" evidence="5">
    <location>
        <begin position="159"/>
        <end position="183"/>
    </location>
</feature>